<sequence length="32" mass="3625">MESRSVHNIYSLRNRSKSCHSSSFISQGIESP</sequence>
<accession>A0A0K2UT49</accession>
<proteinExistence type="predicted"/>
<reference evidence="1" key="1">
    <citation type="submission" date="2014-05" db="EMBL/GenBank/DDBJ databases">
        <authorList>
            <person name="Chronopoulou M."/>
        </authorList>
    </citation>
    <scope>NUCLEOTIDE SEQUENCE</scope>
    <source>
        <tissue evidence="1">Whole organism</tissue>
    </source>
</reference>
<name>A0A0K2UT49_LEPSM</name>
<protein>
    <submittedName>
        <fullName evidence="1">Uncharacterized protein</fullName>
    </submittedName>
</protein>
<dbReference type="EMBL" id="HACA01023879">
    <property type="protein sequence ID" value="CDW41240.1"/>
    <property type="molecule type" value="Transcribed_RNA"/>
</dbReference>
<evidence type="ECO:0000313" key="1">
    <source>
        <dbReference type="EMBL" id="CDW41240.1"/>
    </source>
</evidence>
<dbReference type="AlphaFoldDB" id="A0A0K2UT49"/>
<organism evidence="1">
    <name type="scientific">Lepeophtheirus salmonis</name>
    <name type="common">Salmon louse</name>
    <name type="synonym">Caligus salmonis</name>
    <dbReference type="NCBI Taxonomy" id="72036"/>
    <lineage>
        <taxon>Eukaryota</taxon>
        <taxon>Metazoa</taxon>
        <taxon>Ecdysozoa</taxon>
        <taxon>Arthropoda</taxon>
        <taxon>Crustacea</taxon>
        <taxon>Multicrustacea</taxon>
        <taxon>Hexanauplia</taxon>
        <taxon>Copepoda</taxon>
        <taxon>Siphonostomatoida</taxon>
        <taxon>Caligidae</taxon>
        <taxon>Lepeophtheirus</taxon>
    </lineage>
</organism>